<evidence type="ECO:0000313" key="2">
    <source>
        <dbReference type="EMBL" id="PAT39207.1"/>
    </source>
</evidence>
<organism evidence="1 4">
    <name type="scientific">Vandammella animalimorsus</name>
    <dbReference type="NCBI Taxonomy" id="2029117"/>
    <lineage>
        <taxon>Bacteria</taxon>
        <taxon>Pseudomonadati</taxon>
        <taxon>Pseudomonadota</taxon>
        <taxon>Betaproteobacteria</taxon>
        <taxon>Burkholderiales</taxon>
        <taxon>Comamonadaceae</taxon>
        <taxon>Vandammella</taxon>
    </lineage>
</organism>
<dbReference type="InterPro" id="IPR003749">
    <property type="entry name" value="ThiS/MoaD-like"/>
</dbReference>
<dbReference type="Proteomes" id="UP000218644">
    <property type="component" value="Unassembled WGS sequence"/>
</dbReference>
<gene>
    <name evidence="2" type="ORF">CK623_11115</name>
    <name evidence="1" type="ORF">CK625_03880</name>
    <name evidence="3" type="ORF">EBQ34_06920</name>
</gene>
<accession>A0A2A2AN58</accession>
<dbReference type="Proteomes" id="UP000218054">
    <property type="component" value="Unassembled WGS sequence"/>
</dbReference>
<evidence type="ECO:0000313" key="5">
    <source>
        <dbReference type="Proteomes" id="UP000218644"/>
    </source>
</evidence>
<name>A0A2A2ALW0_9BURK</name>
<dbReference type="CDD" id="cd00754">
    <property type="entry name" value="Ubl_MoaD"/>
    <property type="match status" value="1"/>
</dbReference>
<dbReference type="EMBL" id="RDQJ01000007">
    <property type="protein sequence ID" value="RMX15413.1"/>
    <property type="molecule type" value="Genomic_DNA"/>
</dbReference>
<dbReference type="InterPro" id="IPR012675">
    <property type="entry name" value="Beta-grasp_dom_sf"/>
</dbReference>
<dbReference type="AlphaFoldDB" id="A0A2A2ALW0"/>
<evidence type="ECO:0000313" key="4">
    <source>
        <dbReference type="Proteomes" id="UP000218054"/>
    </source>
</evidence>
<protein>
    <submittedName>
        <fullName evidence="3">MoaD/ThiS family protein</fullName>
    </submittedName>
    <submittedName>
        <fullName evidence="1">Molybdopterin synthase sulfur carrier subunit</fullName>
    </submittedName>
</protein>
<accession>A0A3M6RJM3</accession>
<dbReference type="Proteomes" id="UP000275180">
    <property type="component" value="Unassembled WGS sequence"/>
</dbReference>
<dbReference type="OrthoDB" id="9801945at2"/>
<dbReference type="InterPro" id="IPR016155">
    <property type="entry name" value="Mopterin_synth/thiamin_S_b"/>
</dbReference>
<accession>A0A2A2ALW0</accession>
<evidence type="ECO:0000313" key="3">
    <source>
        <dbReference type="EMBL" id="RMX15413.1"/>
    </source>
</evidence>
<evidence type="ECO:0000313" key="1">
    <source>
        <dbReference type="EMBL" id="PAT38609.1"/>
    </source>
</evidence>
<dbReference type="Gene3D" id="3.10.20.30">
    <property type="match status" value="1"/>
</dbReference>
<dbReference type="RefSeq" id="WP_095538890.1">
    <property type="nucleotide sequence ID" value="NZ_NSJB01000001.1"/>
</dbReference>
<dbReference type="EMBL" id="NSJB01000001">
    <property type="protein sequence ID" value="PAT38609.1"/>
    <property type="molecule type" value="Genomic_DNA"/>
</dbReference>
<evidence type="ECO:0000313" key="6">
    <source>
        <dbReference type="Proteomes" id="UP000275180"/>
    </source>
</evidence>
<sequence>MITIVYFGPLKLLQPAGREALPWAGGSTEALLQQLRQRGPDWAQALAPDRIFKLALNQRLLHGPAEIADGDEVAILPPVTGG</sequence>
<dbReference type="SUPFAM" id="SSF54285">
    <property type="entry name" value="MoaD/ThiS"/>
    <property type="match status" value="1"/>
</dbReference>
<comment type="caution">
    <text evidence="1">The sequence shown here is derived from an EMBL/GenBank/DDBJ whole genome shotgun (WGS) entry which is preliminary data.</text>
</comment>
<dbReference type="EMBL" id="NSJD01000021">
    <property type="protein sequence ID" value="PAT39207.1"/>
    <property type="molecule type" value="Genomic_DNA"/>
</dbReference>
<dbReference type="Pfam" id="PF02597">
    <property type="entry name" value="ThiS"/>
    <property type="match status" value="1"/>
</dbReference>
<reference evidence="4 5" key="1">
    <citation type="submission" date="2017-08" db="EMBL/GenBank/DDBJ databases">
        <title>WGS of Clinical strains of the CDC Group NO-1 linked to zoonotic infections in humans.</title>
        <authorList>
            <person name="Bernier A.-M."/>
            <person name="Bernard K."/>
        </authorList>
    </citation>
    <scope>NUCLEOTIDE SEQUENCE [LARGE SCALE GENOMIC DNA]</scope>
    <source>
        <strain evidence="1 4">NML00-0135</strain>
        <strain evidence="2 5">NML79-0751</strain>
    </source>
</reference>
<keyword evidence="4" id="KW-1185">Reference proteome</keyword>
<proteinExistence type="predicted"/>
<reference evidence="3 6" key="2">
    <citation type="submission" date="2018-10" db="EMBL/GenBank/DDBJ databases">
        <title>Comamonadaceae CDC group NO-1 genome sequencing and assembly.</title>
        <authorList>
            <person name="Bernier A.-M."/>
            <person name="Bernard K."/>
        </authorList>
    </citation>
    <scope>NUCLEOTIDE SEQUENCE [LARGE SCALE GENOMIC DNA]</scope>
    <source>
        <strain evidence="3 6">NML180582</strain>
    </source>
</reference>